<protein>
    <recommendedName>
        <fullName evidence="3">Thil AANH domain-containing protein</fullName>
    </recommendedName>
</protein>
<keyword evidence="1" id="KW-0547">Nucleotide-binding</keyword>
<dbReference type="Pfam" id="PF02568">
    <property type="entry name" value="ThiI"/>
    <property type="match status" value="1"/>
</dbReference>
<dbReference type="Gene3D" id="3.40.50.620">
    <property type="entry name" value="HUPs"/>
    <property type="match status" value="1"/>
</dbReference>
<dbReference type="SUPFAM" id="SSF52402">
    <property type="entry name" value="Adenine nucleotide alpha hydrolases-like"/>
    <property type="match status" value="1"/>
</dbReference>
<keyword evidence="2" id="KW-0067">ATP-binding</keyword>
<evidence type="ECO:0000256" key="2">
    <source>
        <dbReference type="ARBA" id="ARBA00022840"/>
    </source>
</evidence>
<organism evidence="4">
    <name type="scientific">marine sediment metagenome</name>
    <dbReference type="NCBI Taxonomy" id="412755"/>
    <lineage>
        <taxon>unclassified sequences</taxon>
        <taxon>metagenomes</taxon>
        <taxon>ecological metagenomes</taxon>
    </lineage>
</organism>
<dbReference type="AlphaFoldDB" id="A0A0F9EEI2"/>
<dbReference type="GO" id="GO:0005524">
    <property type="term" value="F:ATP binding"/>
    <property type="evidence" value="ECO:0007669"/>
    <property type="project" value="UniProtKB-KW"/>
</dbReference>
<dbReference type="EMBL" id="LAZR01025255">
    <property type="protein sequence ID" value="KKL72498.1"/>
    <property type="molecule type" value="Genomic_DNA"/>
</dbReference>
<feature type="non-terminal residue" evidence="4">
    <location>
        <position position="45"/>
    </location>
</feature>
<feature type="domain" description="Thil AANH" evidence="3">
    <location>
        <begin position="7"/>
        <end position="38"/>
    </location>
</feature>
<evidence type="ECO:0000259" key="3">
    <source>
        <dbReference type="Pfam" id="PF02568"/>
    </source>
</evidence>
<reference evidence="4" key="1">
    <citation type="journal article" date="2015" name="Nature">
        <title>Complex archaea that bridge the gap between prokaryotes and eukaryotes.</title>
        <authorList>
            <person name="Spang A."/>
            <person name="Saw J.H."/>
            <person name="Jorgensen S.L."/>
            <person name="Zaremba-Niedzwiedzka K."/>
            <person name="Martijn J."/>
            <person name="Lind A.E."/>
            <person name="van Eijk R."/>
            <person name="Schleper C."/>
            <person name="Guy L."/>
            <person name="Ettema T.J."/>
        </authorList>
    </citation>
    <scope>NUCLEOTIDE SEQUENCE</scope>
</reference>
<dbReference type="GO" id="GO:0004810">
    <property type="term" value="F:CCA tRNA nucleotidyltransferase activity"/>
    <property type="evidence" value="ECO:0007669"/>
    <property type="project" value="InterPro"/>
</dbReference>
<evidence type="ECO:0000313" key="4">
    <source>
        <dbReference type="EMBL" id="KKL72498.1"/>
    </source>
</evidence>
<proteinExistence type="predicted"/>
<name>A0A0F9EEI2_9ZZZZ</name>
<sequence length="45" mass="4831">MDIKMIKAIALLSGGLDSTLSTKLILEQGVEVEAVNFLTVFCNCT</sequence>
<comment type="caution">
    <text evidence="4">The sequence shown here is derived from an EMBL/GenBank/DDBJ whole genome shotgun (WGS) entry which is preliminary data.</text>
</comment>
<gene>
    <name evidence="4" type="ORF">LCGC14_2084280</name>
</gene>
<dbReference type="InterPro" id="IPR014729">
    <property type="entry name" value="Rossmann-like_a/b/a_fold"/>
</dbReference>
<accession>A0A0F9EEI2</accession>
<evidence type="ECO:0000256" key="1">
    <source>
        <dbReference type="ARBA" id="ARBA00022741"/>
    </source>
</evidence>
<dbReference type="InterPro" id="IPR020536">
    <property type="entry name" value="ThiI_AANH"/>
</dbReference>